<dbReference type="AlphaFoldDB" id="A0A919S0Z7"/>
<dbReference type="Proteomes" id="UP000679179">
    <property type="component" value="Unassembled WGS sequence"/>
</dbReference>
<sequence length="87" mass="9886">MLVFSKEKKGIIIDFSEESNEYAVGVKRAGNLGLAGISFTDVSEGSEEQEIKKMVLIFDDINQVKFIRRMLQSVMEVLEEQRSGRNE</sequence>
<dbReference type="RefSeq" id="WP_212904793.1">
    <property type="nucleotide sequence ID" value="NZ_BOPZ01000027.1"/>
</dbReference>
<reference evidence="1" key="1">
    <citation type="submission" date="2021-03" db="EMBL/GenBank/DDBJ databases">
        <title>Taxonomic study of Clostridium polyendosporum from meadow-gley soil under rice.</title>
        <authorList>
            <person name="Kobayashi H."/>
            <person name="Tanizawa Y."/>
            <person name="Yagura M."/>
        </authorList>
    </citation>
    <scope>NUCLEOTIDE SEQUENCE</scope>
    <source>
        <strain evidence="1">JCM 30710</strain>
    </source>
</reference>
<evidence type="ECO:0000313" key="1">
    <source>
        <dbReference type="EMBL" id="GIM30117.1"/>
    </source>
</evidence>
<comment type="caution">
    <text evidence="1">The sequence shown here is derived from an EMBL/GenBank/DDBJ whole genome shotgun (WGS) entry which is preliminary data.</text>
</comment>
<dbReference type="EMBL" id="BOPZ01000027">
    <property type="protein sequence ID" value="GIM30117.1"/>
    <property type="molecule type" value="Genomic_DNA"/>
</dbReference>
<keyword evidence="2" id="KW-1185">Reference proteome</keyword>
<name>A0A919S0Z7_9CLOT</name>
<organism evidence="1 2">
    <name type="scientific">Clostridium polyendosporum</name>
    <dbReference type="NCBI Taxonomy" id="69208"/>
    <lineage>
        <taxon>Bacteria</taxon>
        <taxon>Bacillati</taxon>
        <taxon>Bacillota</taxon>
        <taxon>Clostridia</taxon>
        <taxon>Eubacteriales</taxon>
        <taxon>Clostridiaceae</taxon>
        <taxon>Clostridium</taxon>
    </lineage>
</organism>
<protein>
    <submittedName>
        <fullName evidence="1">Uncharacterized protein</fullName>
    </submittedName>
</protein>
<accession>A0A919S0Z7</accession>
<proteinExistence type="predicted"/>
<gene>
    <name evidence="1" type="ORF">CPJCM30710_27830</name>
</gene>
<evidence type="ECO:0000313" key="2">
    <source>
        <dbReference type="Proteomes" id="UP000679179"/>
    </source>
</evidence>